<dbReference type="Proteomes" id="UP000284962">
    <property type="component" value="Unassembled WGS sequence"/>
</dbReference>
<evidence type="ECO:0000313" key="4">
    <source>
        <dbReference type="Proteomes" id="UP000266376"/>
    </source>
</evidence>
<name>A0A395XJS7_9FIRM</name>
<dbReference type="EMBL" id="QSEW01000025">
    <property type="protein sequence ID" value="RGZ97186.1"/>
    <property type="molecule type" value="Genomic_DNA"/>
</dbReference>
<organism evidence="2 4">
    <name type="scientific">Dorea formicigenerans</name>
    <dbReference type="NCBI Taxonomy" id="39486"/>
    <lineage>
        <taxon>Bacteria</taxon>
        <taxon>Bacillati</taxon>
        <taxon>Bacillota</taxon>
        <taxon>Clostridia</taxon>
        <taxon>Lachnospirales</taxon>
        <taxon>Lachnospiraceae</taxon>
        <taxon>Dorea</taxon>
    </lineage>
</organism>
<protein>
    <submittedName>
        <fullName evidence="2">DUF2752 domain-containing protein</fullName>
    </submittedName>
</protein>
<dbReference type="InterPro" id="IPR021215">
    <property type="entry name" value="DUF2752"/>
</dbReference>
<dbReference type="EMBL" id="QSAJ01000064">
    <property type="protein sequence ID" value="RGW47596.1"/>
    <property type="molecule type" value="Genomic_DNA"/>
</dbReference>
<evidence type="ECO:0000313" key="3">
    <source>
        <dbReference type="EMBL" id="RGZ97186.1"/>
    </source>
</evidence>
<keyword evidence="1" id="KW-0812">Transmembrane</keyword>
<proteinExistence type="predicted"/>
<comment type="caution">
    <text evidence="2">The sequence shown here is derived from an EMBL/GenBank/DDBJ whole genome shotgun (WGS) entry which is preliminary data.</text>
</comment>
<feature type="transmembrane region" description="Helical" evidence="1">
    <location>
        <begin position="20"/>
        <end position="40"/>
    </location>
</feature>
<evidence type="ECO:0000313" key="2">
    <source>
        <dbReference type="EMBL" id="RGW47596.1"/>
    </source>
</evidence>
<feature type="transmembrane region" description="Helical" evidence="1">
    <location>
        <begin position="121"/>
        <end position="137"/>
    </location>
</feature>
<dbReference type="Proteomes" id="UP000266376">
    <property type="component" value="Unassembled WGS sequence"/>
</dbReference>
<keyword evidence="1" id="KW-1133">Transmembrane helix</keyword>
<gene>
    <name evidence="3" type="ORF">DW957_14535</name>
    <name evidence="2" type="ORF">DWV67_15445</name>
</gene>
<evidence type="ECO:0000313" key="5">
    <source>
        <dbReference type="Proteomes" id="UP000284962"/>
    </source>
</evidence>
<evidence type="ECO:0000256" key="1">
    <source>
        <dbReference type="SAM" id="Phobius"/>
    </source>
</evidence>
<keyword evidence="1" id="KW-0472">Membrane</keyword>
<dbReference type="Pfam" id="PF10825">
    <property type="entry name" value="DUF2752"/>
    <property type="match status" value="1"/>
</dbReference>
<feature type="transmembrane region" description="Helical" evidence="1">
    <location>
        <begin position="88"/>
        <end position="109"/>
    </location>
</feature>
<reference evidence="4 5" key="1">
    <citation type="submission" date="2018-08" db="EMBL/GenBank/DDBJ databases">
        <title>A genome reference for cultivated species of the human gut microbiota.</title>
        <authorList>
            <person name="Zou Y."/>
            <person name="Xue W."/>
            <person name="Luo G."/>
        </authorList>
    </citation>
    <scope>NUCLEOTIDE SEQUENCE [LARGE SCALE GENOMIC DNA]</scope>
    <source>
        <strain evidence="2 4">AF12-11</strain>
        <strain evidence="3 5">AM46-16</strain>
    </source>
</reference>
<dbReference type="AlphaFoldDB" id="A0A395XJS7"/>
<sequence>MTQKIKHYICEKDGRIKWQFRLILSAAILSIMLAESRFLYYHSPKDTKWLICIIYALTGYYCPGCGAGRACYCILHGQIYQAFRYNPLLVLLLPWIGAYLVLCACQWLFTGRESISRRIPIWILWTILAVILIYGVLRNVNAYPFVLLSPTRVR</sequence>
<accession>A0A395XJS7</accession>